<comment type="caution">
    <text evidence="1">The sequence shown here is derived from an EMBL/GenBank/DDBJ whole genome shotgun (WGS) entry which is preliminary data.</text>
</comment>
<dbReference type="EMBL" id="WCWW01000079">
    <property type="protein sequence ID" value="KAB3851849.1"/>
    <property type="molecule type" value="Genomic_DNA"/>
</dbReference>
<sequence>MCIIIPKSVKPERMKQNLDILDFTLSANDMARIKTLDTDKPFLLGSHEDPEIVKWFMQYKNA</sequence>
<evidence type="ECO:0000313" key="2">
    <source>
        <dbReference type="Proteomes" id="UP000441522"/>
    </source>
</evidence>
<gene>
    <name evidence="1" type="ORF">GAS29_21080</name>
</gene>
<name>A0A6I0H0U2_PHOVU</name>
<evidence type="ECO:0000313" key="1">
    <source>
        <dbReference type="EMBL" id="KAB3851849.1"/>
    </source>
</evidence>
<dbReference type="PROSITE" id="PS00063">
    <property type="entry name" value="ALDOKETO_REDUCTASE_3"/>
    <property type="match status" value="1"/>
</dbReference>
<dbReference type="AlphaFoldDB" id="A0A6I0H0U2"/>
<evidence type="ECO:0008006" key="3">
    <source>
        <dbReference type="Google" id="ProtNLM"/>
    </source>
</evidence>
<dbReference type="InterPro" id="IPR036812">
    <property type="entry name" value="NAD(P)_OxRdtase_dom_sf"/>
</dbReference>
<organism evidence="1 2">
    <name type="scientific">Phocaeicola vulgatus</name>
    <name type="common">Bacteroides vulgatus</name>
    <dbReference type="NCBI Taxonomy" id="821"/>
    <lineage>
        <taxon>Bacteria</taxon>
        <taxon>Pseudomonadati</taxon>
        <taxon>Bacteroidota</taxon>
        <taxon>Bacteroidia</taxon>
        <taxon>Bacteroidales</taxon>
        <taxon>Bacteroidaceae</taxon>
        <taxon>Phocaeicola</taxon>
    </lineage>
</organism>
<proteinExistence type="predicted"/>
<dbReference type="Gene3D" id="3.20.20.100">
    <property type="entry name" value="NADP-dependent oxidoreductase domain"/>
    <property type="match status" value="1"/>
</dbReference>
<protein>
    <recommendedName>
        <fullName evidence="3">Aldo/keto reductase</fullName>
    </recommendedName>
</protein>
<dbReference type="Proteomes" id="UP000441522">
    <property type="component" value="Unassembled WGS sequence"/>
</dbReference>
<dbReference type="GO" id="GO:0016491">
    <property type="term" value="F:oxidoreductase activity"/>
    <property type="evidence" value="ECO:0007669"/>
    <property type="project" value="InterPro"/>
</dbReference>
<accession>A0A6I0H0U2</accession>
<reference evidence="1 2" key="1">
    <citation type="journal article" date="2019" name="Nat. Med.">
        <title>A library of human gut bacterial isolates paired with longitudinal multiomics data enables mechanistic microbiome research.</title>
        <authorList>
            <person name="Poyet M."/>
            <person name="Groussin M."/>
            <person name="Gibbons S.M."/>
            <person name="Avila-Pacheco J."/>
            <person name="Jiang X."/>
            <person name="Kearney S.M."/>
            <person name="Perrotta A.R."/>
            <person name="Berdy B."/>
            <person name="Zhao S."/>
            <person name="Lieberman T.D."/>
            <person name="Swanson P.K."/>
            <person name="Smith M."/>
            <person name="Roesemann S."/>
            <person name="Alexander J.E."/>
            <person name="Rich S.A."/>
            <person name="Livny J."/>
            <person name="Vlamakis H."/>
            <person name="Clish C."/>
            <person name="Bullock K."/>
            <person name="Deik A."/>
            <person name="Scott J."/>
            <person name="Pierce K.A."/>
            <person name="Xavier R.J."/>
            <person name="Alm E.J."/>
        </authorList>
    </citation>
    <scope>NUCLEOTIDE SEQUENCE [LARGE SCALE GENOMIC DNA]</scope>
    <source>
        <strain evidence="1 2">BIOML-A5</strain>
    </source>
</reference>
<dbReference type="InterPro" id="IPR018170">
    <property type="entry name" value="Aldo/ket_reductase_CS"/>
</dbReference>
<dbReference type="SUPFAM" id="SSF51430">
    <property type="entry name" value="NAD(P)-linked oxidoreductase"/>
    <property type="match status" value="1"/>
</dbReference>